<dbReference type="PANTHER" id="PTHR47191">
    <property type="entry name" value="OS05G0170800 PROTEIN"/>
    <property type="match status" value="1"/>
</dbReference>
<evidence type="ECO:0000313" key="5">
    <source>
        <dbReference type="Proteomes" id="UP000778523"/>
    </source>
</evidence>
<keyword evidence="5" id="KW-1185">Reference proteome</keyword>
<dbReference type="Pfam" id="PF04379">
    <property type="entry name" value="DUF525"/>
    <property type="match status" value="1"/>
</dbReference>
<dbReference type="Gene3D" id="2.60.40.1470">
    <property type="entry name" value="ApaG domain"/>
    <property type="match status" value="1"/>
</dbReference>
<dbReference type="InterPro" id="IPR007474">
    <property type="entry name" value="ApaG_domain"/>
</dbReference>
<evidence type="ECO:0000256" key="1">
    <source>
        <dbReference type="ARBA" id="ARBA00017693"/>
    </source>
</evidence>
<dbReference type="EMBL" id="JABCSC020000001">
    <property type="protein sequence ID" value="NSL53975.1"/>
    <property type="molecule type" value="Genomic_DNA"/>
</dbReference>
<dbReference type="Proteomes" id="UP000778523">
    <property type="component" value="Unassembled WGS sequence"/>
</dbReference>
<reference evidence="4 5" key="1">
    <citation type="submission" date="2020-06" db="EMBL/GenBank/DDBJ databases">
        <title>Draft genome of Uliginosibacterium sp. IMCC34675.</title>
        <authorList>
            <person name="Song J."/>
        </authorList>
    </citation>
    <scope>NUCLEOTIDE SEQUENCE [LARGE SCALE GENOMIC DNA]</scope>
    <source>
        <strain evidence="4 5">IMCC34675</strain>
    </source>
</reference>
<dbReference type="InterPro" id="IPR023065">
    <property type="entry name" value="Uncharacterised_ApaG"/>
</dbReference>
<feature type="domain" description="ApaG" evidence="3">
    <location>
        <begin position="2"/>
        <end position="126"/>
    </location>
</feature>
<organism evidence="4 5">
    <name type="scientific">Uliginosibacterium aquaticum</name>
    <dbReference type="NCBI Taxonomy" id="2731212"/>
    <lineage>
        <taxon>Bacteria</taxon>
        <taxon>Pseudomonadati</taxon>
        <taxon>Pseudomonadota</taxon>
        <taxon>Betaproteobacteria</taxon>
        <taxon>Rhodocyclales</taxon>
        <taxon>Zoogloeaceae</taxon>
        <taxon>Uliginosibacterium</taxon>
    </lineage>
</organism>
<comment type="caution">
    <text evidence="4">The sequence shown here is derived from an EMBL/GenBank/DDBJ whole genome shotgun (WGS) entry which is preliminary data.</text>
</comment>
<dbReference type="SUPFAM" id="SSF110069">
    <property type="entry name" value="ApaG-like"/>
    <property type="match status" value="1"/>
</dbReference>
<dbReference type="PROSITE" id="PS51087">
    <property type="entry name" value="APAG"/>
    <property type="match status" value="1"/>
</dbReference>
<protein>
    <recommendedName>
        <fullName evidence="1 2">Protein ApaG</fullName>
    </recommendedName>
</protein>
<dbReference type="PANTHER" id="PTHR47191:SF2">
    <property type="entry name" value="OS05G0170800 PROTEIN"/>
    <property type="match status" value="1"/>
</dbReference>
<dbReference type="NCBIfam" id="NF003967">
    <property type="entry name" value="PRK05461.1"/>
    <property type="match status" value="1"/>
</dbReference>
<dbReference type="HAMAP" id="MF_00791">
    <property type="entry name" value="ApaG"/>
    <property type="match status" value="1"/>
</dbReference>
<gene>
    <name evidence="2 4" type="primary">apaG</name>
    <name evidence="4" type="ORF">HJ583_002955</name>
</gene>
<dbReference type="InterPro" id="IPR036767">
    <property type="entry name" value="ApaG_sf"/>
</dbReference>
<evidence type="ECO:0000313" key="4">
    <source>
        <dbReference type="EMBL" id="NSL53975.1"/>
    </source>
</evidence>
<evidence type="ECO:0000256" key="2">
    <source>
        <dbReference type="HAMAP-Rule" id="MF_00791"/>
    </source>
</evidence>
<proteinExistence type="inferred from homology"/>
<accession>A0ABX2IBX4</accession>
<dbReference type="InterPro" id="IPR050718">
    <property type="entry name" value="ApaG-like"/>
</dbReference>
<dbReference type="RefSeq" id="WP_101941609.1">
    <property type="nucleotide sequence ID" value="NZ_JABCSC020000001.1"/>
</dbReference>
<evidence type="ECO:0000259" key="3">
    <source>
        <dbReference type="PROSITE" id="PS51087"/>
    </source>
</evidence>
<sequence length="126" mass="14152">MSLPKYRITISAQPRYLPEQSDPTEPRYAFAYHITIRNEGTLSAKLISRHWFITDAHGNTEEVEGEGVIGEQPLLAPGESFEYTSGCPLATPFGSMRGSYHFVAEDSMQFDAEIPEFFLVGPRTLH</sequence>
<name>A0ABX2IBX4_9RHOO</name>